<dbReference type="Gene3D" id="1.10.357.10">
    <property type="entry name" value="Tetracycline Repressor, domain 2"/>
    <property type="match status" value="2"/>
</dbReference>
<feature type="DNA-binding region" description="H-T-H motif" evidence="4">
    <location>
        <begin position="248"/>
        <end position="267"/>
    </location>
</feature>
<evidence type="ECO:0000313" key="7">
    <source>
        <dbReference type="Proteomes" id="UP000177515"/>
    </source>
</evidence>
<dbReference type="InterPro" id="IPR001647">
    <property type="entry name" value="HTH_TetR"/>
</dbReference>
<dbReference type="PROSITE" id="PS50977">
    <property type="entry name" value="HTH_TETR_2"/>
    <property type="match status" value="2"/>
</dbReference>
<dbReference type="PANTHER" id="PTHR30055:SF234">
    <property type="entry name" value="HTH-TYPE TRANSCRIPTIONAL REGULATOR BETI"/>
    <property type="match status" value="1"/>
</dbReference>
<dbReference type="InterPro" id="IPR050109">
    <property type="entry name" value="HTH-type_TetR-like_transc_reg"/>
</dbReference>
<sequence>MLKDQTEIRPTRRYVEKQEAVLAAASRLFNHKGVRGTTLSDVAQEVGLSTNSITYYYRKKEDLVVACLLRAIGEMVEMAGLAAREATPPERVRAFVARYFERLARTASGERPEMMSFREIRALPDSHAATAFDAYNDMFRGIRRLLRDGEAAPRGAAERAALGAAAHLLLSLTTGAAAWADRYEPQDYPRAADTMVDLLLNGFAAPGTRWHAPGALALPALDMPDGTQEAFLRAATELLNEQGYRGASADRISARLNLTKGAFYHHHENKDDLISACFERMFTVIRTTQSRVEAGPGSGWDKLCAVSRALVDYQFSSRGPLLRLSIYGALPEDMRQSRMQTMARLSARFARFLVQGMQDGSIRPLDQSVGASLVNGMINAAVELRRWVEDASADNAPELFIRPLLLGLFAHD</sequence>
<evidence type="ECO:0000259" key="5">
    <source>
        <dbReference type="PROSITE" id="PS50977"/>
    </source>
</evidence>
<name>A0ABM6FDT8_9BURK</name>
<dbReference type="Pfam" id="PF00440">
    <property type="entry name" value="TetR_N"/>
    <property type="match status" value="2"/>
</dbReference>
<evidence type="ECO:0000256" key="1">
    <source>
        <dbReference type="ARBA" id="ARBA00023015"/>
    </source>
</evidence>
<protein>
    <submittedName>
        <fullName evidence="6">TetR family transcriptional regulator</fullName>
    </submittedName>
</protein>
<dbReference type="Proteomes" id="UP000177515">
    <property type="component" value="Chromosome 2"/>
</dbReference>
<feature type="domain" description="HTH tetR-type" evidence="5">
    <location>
        <begin position="15"/>
        <end position="75"/>
    </location>
</feature>
<evidence type="ECO:0000256" key="2">
    <source>
        <dbReference type="ARBA" id="ARBA00023125"/>
    </source>
</evidence>
<evidence type="ECO:0000256" key="4">
    <source>
        <dbReference type="PROSITE-ProRule" id="PRU00335"/>
    </source>
</evidence>
<accession>A0ABM6FDT8</accession>
<dbReference type="SUPFAM" id="SSF46689">
    <property type="entry name" value="Homeodomain-like"/>
    <property type="match status" value="2"/>
</dbReference>
<dbReference type="SUPFAM" id="SSF48498">
    <property type="entry name" value="Tetracyclin repressor-like, C-terminal domain"/>
    <property type="match status" value="2"/>
</dbReference>
<keyword evidence="2 4" id="KW-0238">DNA-binding</keyword>
<feature type="domain" description="HTH tetR-type" evidence="5">
    <location>
        <begin position="225"/>
        <end position="285"/>
    </location>
</feature>
<gene>
    <name evidence="6" type="ORF">BKK80_30145</name>
</gene>
<keyword evidence="1" id="KW-0805">Transcription regulation</keyword>
<dbReference type="InterPro" id="IPR036271">
    <property type="entry name" value="Tet_transcr_reg_TetR-rel_C_sf"/>
</dbReference>
<organism evidence="6 7">
    <name type="scientific">Cupriavidus malaysiensis</name>
    <dbReference type="NCBI Taxonomy" id="367825"/>
    <lineage>
        <taxon>Bacteria</taxon>
        <taxon>Pseudomonadati</taxon>
        <taxon>Pseudomonadota</taxon>
        <taxon>Betaproteobacteria</taxon>
        <taxon>Burkholderiales</taxon>
        <taxon>Burkholderiaceae</taxon>
        <taxon>Cupriavidus</taxon>
    </lineage>
</organism>
<dbReference type="PRINTS" id="PR00455">
    <property type="entry name" value="HTHTETR"/>
</dbReference>
<evidence type="ECO:0000313" key="6">
    <source>
        <dbReference type="EMBL" id="AOZ09940.1"/>
    </source>
</evidence>
<dbReference type="InterPro" id="IPR009057">
    <property type="entry name" value="Homeodomain-like_sf"/>
</dbReference>
<proteinExistence type="predicted"/>
<dbReference type="Gene3D" id="1.10.10.60">
    <property type="entry name" value="Homeodomain-like"/>
    <property type="match status" value="2"/>
</dbReference>
<reference evidence="6 7" key="1">
    <citation type="submission" date="2016-10" db="EMBL/GenBank/DDBJ databases">
        <title>Complete genome sequences of three Cupriavidus strains isolated from various Malaysian environments.</title>
        <authorList>
            <person name="Abdullah A.A.-A."/>
            <person name="Shafie N.A.H."/>
            <person name="Lau N.S."/>
        </authorList>
    </citation>
    <scope>NUCLEOTIDE SEQUENCE [LARGE SCALE GENOMIC DNA]</scope>
    <source>
        <strain evidence="6 7">USMAA1020</strain>
    </source>
</reference>
<dbReference type="EMBL" id="CP017755">
    <property type="protein sequence ID" value="AOZ09940.1"/>
    <property type="molecule type" value="Genomic_DNA"/>
</dbReference>
<keyword evidence="3" id="KW-0804">Transcription</keyword>
<dbReference type="RefSeq" id="WP_071038640.1">
    <property type="nucleotide sequence ID" value="NZ_CP017755.1"/>
</dbReference>
<dbReference type="PANTHER" id="PTHR30055">
    <property type="entry name" value="HTH-TYPE TRANSCRIPTIONAL REGULATOR RUTR"/>
    <property type="match status" value="1"/>
</dbReference>
<feature type="DNA-binding region" description="H-T-H motif" evidence="4">
    <location>
        <begin position="38"/>
        <end position="57"/>
    </location>
</feature>
<evidence type="ECO:0000256" key="3">
    <source>
        <dbReference type="ARBA" id="ARBA00023163"/>
    </source>
</evidence>
<keyword evidence="7" id="KW-1185">Reference proteome</keyword>